<dbReference type="Proteomes" id="UP001295684">
    <property type="component" value="Unassembled WGS sequence"/>
</dbReference>
<evidence type="ECO:0000313" key="2">
    <source>
        <dbReference type="Proteomes" id="UP001295684"/>
    </source>
</evidence>
<accession>A0AAD1U6A7</accession>
<organism evidence="1 2">
    <name type="scientific">Euplotes crassus</name>
    <dbReference type="NCBI Taxonomy" id="5936"/>
    <lineage>
        <taxon>Eukaryota</taxon>
        <taxon>Sar</taxon>
        <taxon>Alveolata</taxon>
        <taxon>Ciliophora</taxon>
        <taxon>Intramacronucleata</taxon>
        <taxon>Spirotrichea</taxon>
        <taxon>Hypotrichia</taxon>
        <taxon>Euplotida</taxon>
        <taxon>Euplotidae</taxon>
        <taxon>Moneuplotes</taxon>
    </lineage>
</organism>
<proteinExistence type="predicted"/>
<keyword evidence="2" id="KW-1185">Reference proteome</keyword>
<dbReference type="EMBL" id="CAMPGE010001056">
    <property type="protein sequence ID" value="CAI2359824.1"/>
    <property type="molecule type" value="Genomic_DNA"/>
</dbReference>
<dbReference type="AlphaFoldDB" id="A0AAD1U6A7"/>
<gene>
    <name evidence="1" type="ORF">ECRASSUSDP1_LOCUS1118</name>
</gene>
<protein>
    <submittedName>
        <fullName evidence="1">Uncharacterized protein</fullName>
    </submittedName>
</protein>
<sequence>MEQRVYDNISTLKRHKQSVSFDSENKPALMKTSSTGKVWLNQKKNSLSRSMRPRLGRIETKNILEACVTKESQIKVFSTVFHLIENLTHTPLPQLRILKFQNTNNRKYSLPRSKLRQKHDSTIKSIPISNKEALEIVPDNGPAQHPSVLNPISEKAKNIIKSKLLPIFSRNRREDLTINFT</sequence>
<reference evidence="1" key="1">
    <citation type="submission" date="2023-07" db="EMBL/GenBank/DDBJ databases">
        <authorList>
            <consortium name="AG Swart"/>
            <person name="Singh M."/>
            <person name="Singh A."/>
            <person name="Seah K."/>
            <person name="Emmerich C."/>
        </authorList>
    </citation>
    <scope>NUCLEOTIDE SEQUENCE</scope>
    <source>
        <strain evidence="1">DP1</strain>
    </source>
</reference>
<name>A0AAD1U6A7_EUPCR</name>
<evidence type="ECO:0000313" key="1">
    <source>
        <dbReference type="EMBL" id="CAI2359824.1"/>
    </source>
</evidence>
<comment type="caution">
    <text evidence="1">The sequence shown here is derived from an EMBL/GenBank/DDBJ whole genome shotgun (WGS) entry which is preliminary data.</text>
</comment>